<name>A0A6G0VK01_APHCR</name>
<gene>
    <name evidence="2" type="ORF">FWK35_00029649</name>
</gene>
<evidence type="ECO:0000313" key="3">
    <source>
        <dbReference type="Proteomes" id="UP000478052"/>
    </source>
</evidence>
<organism evidence="2 3">
    <name type="scientific">Aphis craccivora</name>
    <name type="common">Cowpea aphid</name>
    <dbReference type="NCBI Taxonomy" id="307492"/>
    <lineage>
        <taxon>Eukaryota</taxon>
        <taxon>Metazoa</taxon>
        <taxon>Ecdysozoa</taxon>
        <taxon>Arthropoda</taxon>
        <taxon>Hexapoda</taxon>
        <taxon>Insecta</taxon>
        <taxon>Pterygota</taxon>
        <taxon>Neoptera</taxon>
        <taxon>Paraneoptera</taxon>
        <taxon>Hemiptera</taxon>
        <taxon>Sternorrhyncha</taxon>
        <taxon>Aphidomorpha</taxon>
        <taxon>Aphidoidea</taxon>
        <taxon>Aphididae</taxon>
        <taxon>Aphidini</taxon>
        <taxon>Aphis</taxon>
        <taxon>Aphis</taxon>
    </lineage>
</organism>
<keyword evidence="3" id="KW-1185">Reference proteome</keyword>
<dbReference type="AlphaFoldDB" id="A0A6G0VK01"/>
<protein>
    <submittedName>
        <fullName evidence="2">PiggyBac transposable element-derived protein 3-like</fullName>
    </submittedName>
</protein>
<dbReference type="PANTHER" id="PTHR47272">
    <property type="entry name" value="DDE_TNP_1_7 DOMAIN-CONTAINING PROTEIN"/>
    <property type="match status" value="1"/>
</dbReference>
<dbReference type="EMBL" id="VUJU01016294">
    <property type="protein sequence ID" value="KAF0689585.1"/>
    <property type="molecule type" value="Genomic_DNA"/>
</dbReference>
<evidence type="ECO:0000313" key="2">
    <source>
        <dbReference type="EMBL" id="KAF0689585.1"/>
    </source>
</evidence>
<proteinExistence type="predicted"/>
<accession>A0A6G0VK01</accession>
<dbReference type="OrthoDB" id="6592925at2759"/>
<reference evidence="2 3" key="1">
    <citation type="submission" date="2019-08" db="EMBL/GenBank/DDBJ databases">
        <title>Whole genome of Aphis craccivora.</title>
        <authorList>
            <person name="Voronova N.V."/>
            <person name="Shulinski R.S."/>
            <person name="Bandarenka Y.V."/>
            <person name="Zhorov D.G."/>
            <person name="Warner D."/>
        </authorList>
    </citation>
    <scope>NUCLEOTIDE SEQUENCE [LARGE SCALE GENOMIC DNA]</scope>
    <source>
        <strain evidence="2">180601</strain>
        <tissue evidence="2">Whole Body</tissue>
    </source>
</reference>
<sequence>MKIFVGVHLLIGCLKQTRIRLHWTSDFRVNLIADSISRNRIFELRSCFHVINNNEIPVNNKDKFIKVRLHYDSFLKHCKTLPKDTNLSIDEQVIQF</sequence>
<feature type="domain" description="PiggyBac transposable element-derived protein" evidence="1">
    <location>
        <begin position="1"/>
        <end position="96"/>
    </location>
</feature>
<evidence type="ECO:0000259" key="1">
    <source>
        <dbReference type="Pfam" id="PF13843"/>
    </source>
</evidence>
<comment type="caution">
    <text evidence="2">The sequence shown here is derived from an EMBL/GenBank/DDBJ whole genome shotgun (WGS) entry which is preliminary data.</text>
</comment>
<dbReference type="InterPro" id="IPR029526">
    <property type="entry name" value="PGBD"/>
</dbReference>
<dbReference type="Proteomes" id="UP000478052">
    <property type="component" value="Unassembled WGS sequence"/>
</dbReference>
<dbReference type="Pfam" id="PF13843">
    <property type="entry name" value="DDE_Tnp_1_7"/>
    <property type="match status" value="1"/>
</dbReference>
<dbReference type="PANTHER" id="PTHR47272:SF1">
    <property type="entry name" value="PIGGYBAC TRANSPOSABLE ELEMENT-DERIVED PROTEIN 3-LIKE"/>
    <property type="match status" value="1"/>
</dbReference>